<reference evidence="1 2" key="1">
    <citation type="submission" date="2018-08" db="EMBL/GenBank/DDBJ databases">
        <title>A genome reference for cultivated species of the human gut microbiota.</title>
        <authorList>
            <person name="Zou Y."/>
            <person name="Xue W."/>
            <person name="Luo G."/>
        </authorList>
    </citation>
    <scope>NUCLEOTIDE SEQUENCE [LARGE SCALE GENOMIC DNA]</scope>
    <source>
        <strain evidence="1 2">AM23-23</strain>
    </source>
</reference>
<dbReference type="EMBL" id="QRHQ01000001">
    <property type="protein sequence ID" value="RHF93457.1"/>
    <property type="molecule type" value="Genomic_DNA"/>
</dbReference>
<dbReference type="SUPFAM" id="SSF53067">
    <property type="entry name" value="Actin-like ATPase domain"/>
    <property type="match status" value="1"/>
</dbReference>
<dbReference type="InterPro" id="IPR043129">
    <property type="entry name" value="ATPase_NBD"/>
</dbReference>
<dbReference type="Proteomes" id="UP000283485">
    <property type="component" value="Unassembled WGS sequence"/>
</dbReference>
<gene>
    <name evidence="1" type="ORF">DW653_00890</name>
</gene>
<comment type="caution">
    <text evidence="1">The sequence shown here is derived from an EMBL/GenBank/DDBJ whole genome shotgun (WGS) entry which is preliminary data.</text>
</comment>
<evidence type="ECO:0008006" key="3">
    <source>
        <dbReference type="Google" id="ProtNLM"/>
    </source>
</evidence>
<name>A0A414RJX8_9BACT</name>
<organism evidence="1 2">
    <name type="scientific">Phocaeicola plebeius</name>
    <dbReference type="NCBI Taxonomy" id="310297"/>
    <lineage>
        <taxon>Bacteria</taxon>
        <taxon>Pseudomonadati</taxon>
        <taxon>Bacteroidota</taxon>
        <taxon>Bacteroidia</taxon>
        <taxon>Bacteroidales</taxon>
        <taxon>Bacteroidaceae</taxon>
        <taxon>Phocaeicola</taxon>
    </lineage>
</organism>
<accession>A0A414RJX8</accession>
<evidence type="ECO:0000313" key="2">
    <source>
        <dbReference type="Proteomes" id="UP000283485"/>
    </source>
</evidence>
<proteinExistence type="predicted"/>
<dbReference type="RefSeq" id="WP_118210970.1">
    <property type="nucleotide sequence ID" value="NZ_QRHQ01000001.1"/>
</dbReference>
<evidence type="ECO:0000313" key="1">
    <source>
        <dbReference type="EMBL" id="RHF93457.1"/>
    </source>
</evidence>
<protein>
    <recommendedName>
        <fullName evidence="3">Ppx/GppA phosphatase domain-containing protein</fullName>
    </recommendedName>
</protein>
<dbReference type="AlphaFoldDB" id="A0A414RJX8"/>
<sequence length="1123" mass="128243">MSKVFRLYKDGAETYEGWNDSPTFPYNATNRDTIEDPDGASAKNEITSIPSPFARIDLIKTAFKEVCKNDVKGLSGNTIFHKMVSDTLDVAEIFFNIDKYTGIVEVINWDASQMLLELQNSSSDGHRYLADALSKYMKLGSNSSNWGQSKNIYLLNYVNGPDFINIIGATSPATLFFSNANKLDYVNNIYFGEDKPFDNEYQPLYKRDFNFIASLFLFRITVPNFARIFPEIETYLSLTLKAIEDTGKKQQLRNLSKADLKNYENISVGGNLVEVLGYNLLKKKSETSVSKSEFTIRCSKTISTPPLVLPIESGNKYSDLQYTTGTWGQMNAAPYKTEENDLNKRKLPFDGSLYPSLTISDFLENVLVRVPHMLNSQYYFDGNLVADNTYSSYLLPLSPRFFDYFTIEDLIGEMSDGKKMFEMELIAGGSVKVNLRIPICGNNRVDYIEYSRIYYNGRKANVTDNINEGGIVEFSFTGFIMPLIRFTNSEQAIYDISCVSGISAKYDFMFYSGSNKVSHLSKICRNEDKQGGNFKAETYHIENTNFDFIRVTDRNANSGLIIPIFKKQRNIDTFEFAIDLGTSNTHVEFRKSGQNPEVFSMSKEDKQHCEMFLQCMDEEGNAIDLQLEKQLIEKDFLPDEIGTEDFKFPTRTVLSYAKTTDWTNIIEPYALVNIPFTYDKRRELPYNNFKYNIKWGNGENDVIDSYVRCLMLIMRNKVLLNDGDLQKTKITWFYPISMAPKRLKRLQSTWDNAFKKYFGEDTTTRMTESSAPILYFFKRYATATSLINIDIGGGTTDIAFSNNKDIAFVTSFRFASNVLFENSFSDMDDNNGIVDYYKNEILNLLEDKKLSELIAIFNSSCNNKPANMASFLFGLKDNSIAKKAKVNDKKIDFSHILQDDEKFKIVFILFYTAIIYHIAQIVKAKGLDVPRHISFSGNGSKVIRIITPDAKLLARYTKLVFESILDKPYGKELDILGMEKDYNPKEATCKGGLVGVETDNVKDMIVLKSDCSGFVTSSDTYDSITDEYKFMTIQTVKKFFDFTLKEMNSKFNFDKNFGVDFNSLKIALEVSKNDLDTYLDKGIAQRREEVEGTDIIEETLFFYPIKGVLNAISQEIYQSLQNE</sequence>